<dbReference type="InterPro" id="IPR008473">
    <property type="entry name" value="Phage_holin_3_7"/>
</dbReference>
<dbReference type="Proteomes" id="UP000375525">
    <property type="component" value="Unassembled WGS sequence"/>
</dbReference>
<keyword evidence="1" id="KW-0812">Transmembrane</keyword>
<keyword evidence="1" id="KW-1133">Transmembrane helix</keyword>
<dbReference type="EMBL" id="CABVIH010000024">
    <property type="protein sequence ID" value="VVP33729.1"/>
    <property type="molecule type" value="Genomic_DNA"/>
</dbReference>
<gene>
    <name evidence="2" type="ORF">PS880_04473</name>
</gene>
<accession>A0A5E7N9Z7</accession>
<organism evidence="2 3">
    <name type="scientific">Pseudomonas fluorescens</name>
    <dbReference type="NCBI Taxonomy" id="294"/>
    <lineage>
        <taxon>Bacteria</taxon>
        <taxon>Pseudomonadati</taxon>
        <taxon>Pseudomonadota</taxon>
        <taxon>Gammaproteobacteria</taxon>
        <taxon>Pseudomonadales</taxon>
        <taxon>Pseudomonadaceae</taxon>
        <taxon>Pseudomonas</taxon>
    </lineage>
</organism>
<dbReference type="Pfam" id="PF05449">
    <property type="entry name" value="Phage_holin_3_7"/>
    <property type="match status" value="1"/>
</dbReference>
<name>A0A5E7N9Z7_PSEFL</name>
<dbReference type="AlphaFoldDB" id="A0A5E7N9Z7"/>
<evidence type="ECO:0000313" key="2">
    <source>
        <dbReference type="EMBL" id="VVP33729.1"/>
    </source>
</evidence>
<keyword evidence="1" id="KW-0472">Membrane</keyword>
<feature type="transmembrane region" description="Helical" evidence="1">
    <location>
        <begin position="66"/>
        <end position="85"/>
    </location>
</feature>
<feature type="transmembrane region" description="Helical" evidence="1">
    <location>
        <begin position="35"/>
        <end position="60"/>
    </location>
</feature>
<reference evidence="2 3" key="1">
    <citation type="submission" date="2019-09" db="EMBL/GenBank/DDBJ databases">
        <authorList>
            <person name="Chandra G."/>
            <person name="Truman W A."/>
        </authorList>
    </citation>
    <scope>NUCLEOTIDE SEQUENCE [LARGE SCALE GENOMIC DNA]</scope>
    <source>
        <strain evidence="2">PS880</strain>
    </source>
</reference>
<feature type="transmembrane region" description="Helical" evidence="1">
    <location>
        <begin position="6"/>
        <end position="23"/>
    </location>
</feature>
<protein>
    <recommendedName>
        <fullName evidence="4">Phage holin family protein</fullName>
    </recommendedName>
</protein>
<evidence type="ECO:0000313" key="3">
    <source>
        <dbReference type="Proteomes" id="UP000375525"/>
    </source>
</evidence>
<proteinExistence type="predicted"/>
<sequence length="96" mass="10532">MVMVDPWTLLAGAFCGAICYRIATYRRDGARYRAGVSCLAYLLAVATGCEWLTVMLAVLLAKPVTAVSPFILVELLVLLILVYRARGNVARVLRLD</sequence>
<evidence type="ECO:0008006" key="4">
    <source>
        <dbReference type="Google" id="ProtNLM"/>
    </source>
</evidence>
<evidence type="ECO:0000256" key="1">
    <source>
        <dbReference type="SAM" id="Phobius"/>
    </source>
</evidence>